<reference evidence="1 2" key="1">
    <citation type="journal article" date="2023" name="Nucleic Acids Res.">
        <title>The hologenome of Daphnia magna reveals possible DNA methylation and microbiome-mediated evolution of the host genome.</title>
        <authorList>
            <person name="Chaturvedi A."/>
            <person name="Li X."/>
            <person name="Dhandapani V."/>
            <person name="Marshall H."/>
            <person name="Kissane S."/>
            <person name="Cuenca-Cambronero M."/>
            <person name="Asole G."/>
            <person name="Calvet F."/>
            <person name="Ruiz-Romero M."/>
            <person name="Marangio P."/>
            <person name="Guigo R."/>
            <person name="Rago D."/>
            <person name="Mirbahai L."/>
            <person name="Eastwood N."/>
            <person name="Colbourne J.K."/>
            <person name="Zhou J."/>
            <person name="Mallon E."/>
            <person name="Orsini L."/>
        </authorList>
    </citation>
    <scope>NUCLEOTIDE SEQUENCE [LARGE SCALE GENOMIC DNA]</scope>
    <source>
        <strain evidence="1">LRV0_1</strain>
    </source>
</reference>
<organism evidence="1 2">
    <name type="scientific">Daphnia magna</name>
    <dbReference type="NCBI Taxonomy" id="35525"/>
    <lineage>
        <taxon>Eukaryota</taxon>
        <taxon>Metazoa</taxon>
        <taxon>Ecdysozoa</taxon>
        <taxon>Arthropoda</taxon>
        <taxon>Crustacea</taxon>
        <taxon>Branchiopoda</taxon>
        <taxon>Diplostraca</taxon>
        <taxon>Cladocera</taxon>
        <taxon>Anomopoda</taxon>
        <taxon>Daphniidae</taxon>
        <taxon>Daphnia</taxon>
    </lineage>
</organism>
<proteinExistence type="predicted"/>
<evidence type="ECO:0000313" key="1">
    <source>
        <dbReference type="EMBL" id="KAK4014995.1"/>
    </source>
</evidence>
<accession>A0ABQ9ZQV5</accession>
<name>A0ABQ9ZQV5_9CRUS</name>
<keyword evidence="2" id="KW-1185">Reference proteome</keyword>
<protein>
    <submittedName>
        <fullName evidence="1">Uncharacterized protein</fullName>
    </submittedName>
</protein>
<dbReference type="Proteomes" id="UP001234178">
    <property type="component" value="Unassembled WGS sequence"/>
</dbReference>
<evidence type="ECO:0000313" key="2">
    <source>
        <dbReference type="Proteomes" id="UP001234178"/>
    </source>
</evidence>
<sequence>MLVKHLAKNEFEEGYLIHLRDTPFLGSLLLPVSAASKKLPRRINGKRMYVDNLVGISTEFMPRRFLSMMLHLVDGIGVIDWTNGGHGWNNTSWSLVKQPGAMPYPVVQYQHMIKLEDF</sequence>
<gene>
    <name evidence="1" type="ORF">OUZ56_027511</name>
</gene>
<dbReference type="EMBL" id="JAOYFB010000004">
    <property type="protein sequence ID" value="KAK4014995.1"/>
    <property type="molecule type" value="Genomic_DNA"/>
</dbReference>
<comment type="caution">
    <text evidence="1">The sequence shown here is derived from an EMBL/GenBank/DDBJ whole genome shotgun (WGS) entry which is preliminary data.</text>
</comment>